<evidence type="ECO:0000313" key="2">
    <source>
        <dbReference type="Proteomes" id="UP000318585"/>
    </source>
</evidence>
<sequence>MKITKYIALIIVTLIFISCEEVINVDLNTAAPRLVIDAAINWQKGTTGAEQKIILSTTTDFYSNVIPKISGASVSVKSNKNLNYIFSEIPNTGKYVCNNFKPILGETYTLTVIYRGETYTATETMQSVTPILSISQKNNGGFSGKDYEIQVSFQDPMDKNFYLVKFFPDIYKTPSYSILKDEFTNGNLKSWQFSDEDLKLGTKIDIAHYGVSELYYNYVNKIISISNSSGGGSPFQTPPATVRGNIVNQNDVNNYALGFFSLSEVDGRDYVIQ</sequence>
<dbReference type="RefSeq" id="WP_144071050.1">
    <property type="nucleotide sequence ID" value="NZ_VJZR01000003.1"/>
</dbReference>
<dbReference type="Pfam" id="PF14054">
    <property type="entry name" value="DUF4249"/>
    <property type="match status" value="1"/>
</dbReference>
<comment type="caution">
    <text evidence="1">The sequence shown here is derived from an EMBL/GenBank/DDBJ whole genome shotgun (WGS) entry which is preliminary data.</text>
</comment>
<dbReference type="Proteomes" id="UP000318585">
    <property type="component" value="Unassembled WGS sequence"/>
</dbReference>
<dbReference type="EMBL" id="VJZR01000003">
    <property type="protein sequence ID" value="TRX22047.1"/>
    <property type="molecule type" value="Genomic_DNA"/>
</dbReference>
<dbReference type="AlphaFoldDB" id="A0A553CNJ0"/>
<dbReference type="OrthoDB" id="1430047at2"/>
<reference evidence="1 2" key="1">
    <citation type="submission" date="2019-07" db="EMBL/GenBank/DDBJ databases">
        <title>Novel species of Flavobacterium.</title>
        <authorList>
            <person name="Liu Q."/>
            <person name="Xin Y.-H."/>
        </authorList>
    </citation>
    <scope>NUCLEOTIDE SEQUENCE [LARGE SCALE GENOMIC DNA]</scope>
    <source>
        <strain evidence="1 2">LB3P56</strain>
    </source>
</reference>
<dbReference type="InterPro" id="IPR025345">
    <property type="entry name" value="DUF4249"/>
</dbReference>
<organism evidence="1 2">
    <name type="scientific">Flavobacterium franklandianum</name>
    <dbReference type="NCBI Taxonomy" id="2594430"/>
    <lineage>
        <taxon>Bacteria</taxon>
        <taxon>Pseudomonadati</taxon>
        <taxon>Bacteroidota</taxon>
        <taxon>Flavobacteriia</taxon>
        <taxon>Flavobacteriales</taxon>
        <taxon>Flavobacteriaceae</taxon>
        <taxon>Flavobacterium</taxon>
    </lineage>
</organism>
<accession>A0A553CNJ0</accession>
<dbReference type="PROSITE" id="PS51257">
    <property type="entry name" value="PROKAR_LIPOPROTEIN"/>
    <property type="match status" value="1"/>
</dbReference>
<evidence type="ECO:0000313" key="1">
    <source>
        <dbReference type="EMBL" id="TRX22047.1"/>
    </source>
</evidence>
<name>A0A553CNJ0_9FLAO</name>
<protein>
    <submittedName>
        <fullName evidence="1">DUF4249 domain-containing protein</fullName>
    </submittedName>
</protein>
<proteinExistence type="predicted"/>
<keyword evidence="2" id="KW-1185">Reference proteome</keyword>
<gene>
    <name evidence="1" type="ORF">FNW17_05085</name>
</gene>